<dbReference type="InterPro" id="IPR038626">
    <property type="entry name" value="Rof-like_sf"/>
</dbReference>
<evidence type="ECO:0000313" key="1">
    <source>
        <dbReference type="EMBL" id="SEO90042.1"/>
    </source>
</evidence>
<evidence type="ECO:0000313" key="2">
    <source>
        <dbReference type="Proteomes" id="UP000199657"/>
    </source>
</evidence>
<protein>
    <submittedName>
        <fullName evidence="1">Transcriptional antiterminator Rof (Rho-off)</fullName>
    </submittedName>
</protein>
<dbReference type="RefSeq" id="WP_091643407.1">
    <property type="nucleotide sequence ID" value="NZ_FOEG01000004.1"/>
</dbReference>
<proteinExistence type="predicted"/>
<dbReference type="Gene3D" id="2.30.30.400">
    <property type="entry name" value="Rof-like"/>
    <property type="match status" value="1"/>
</dbReference>
<dbReference type="EMBL" id="FOEG01000004">
    <property type="protein sequence ID" value="SEO90042.1"/>
    <property type="molecule type" value="Genomic_DNA"/>
</dbReference>
<organism evidence="1 2">
    <name type="scientific">Aquisalimonas asiatica</name>
    <dbReference type="NCBI Taxonomy" id="406100"/>
    <lineage>
        <taxon>Bacteria</taxon>
        <taxon>Pseudomonadati</taxon>
        <taxon>Pseudomonadota</taxon>
        <taxon>Gammaproteobacteria</taxon>
        <taxon>Chromatiales</taxon>
        <taxon>Ectothiorhodospiraceae</taxon>
        <taxon>Aquisalimonas</taxon>
    </lineage>
</organism>
<dbReference type="InterPro" id="IPR023534">
    <property type="entry name" value="Rof/RNase_P-like"/>
</dbReference>
<gene>
    <name evidence="1" type="ORF">SAMN04488052_104164</name>
</gene>
<dbReference type="Proteomes" id="UP000199657">
    <property type="component" value="Unassembled WGS sequence"/>
</dbReference>
<reference evidence="1 2" key="1">
    <citation type="submission" date="2016-10" db="EMBL/GenBank/DDBJ databases">
        <authorList>
            <person name="de Groot N.N."/>
        </authorList>
    </citation>
    <scope>NUCLEOTIDE SEQUENCE [LARGE SCALE GENOMIC DNA]</scope>
    <source>
        <strain evidence="1 2">CGMCC 1.6291</strain>
    </source>
</reference>
<dbReference type="AlphaFoldDB" id="A0A1H8TGJ1"/>
<dbReference type="SUPFAM" id="SSF101744">
    <property type="entry name" value="Rof/RNase P subunit-like"/>
    <property type="match status" value="1"/>
</dbReference>
<accession>A0A1H8TGJ1</accession>
<dbReference type="OrthoDB" id="5786494at2"/>
<sequence length="78" mass="8938">MSDYHPIGCETYAALEIAIVQGVRLRVGWQSPDGRWHVEPLLPVDLRIRAQEEYLIAQRGAGRPLEIRLDRICGFRPL</sequence>
<dbReference type="STRING" id="406100.SAMN04488052_104164"/>
<keyword evidence="2" id="KW-1185">Reference proteome</keyword>
<name>A0A1H8TGJ1_9GAMM</name>